<dbReference type="AlphaFoldDB" id="A0A8E2AMC7"/>
<dbReference type="SUPFAM" id="SSF52047">
    <property type="entry name" value="RNI-like"/>
    <property type="match status" value="1"/>
</dbReference>
<dbReference type="OrthoDB" id="2757320at2759"/>
<protein>
    <recommendedName>
        <fullName evidence="4">F-box domain-containing protein</fullName>
    </recommendedName>
</protein>
<evidence type="ECO:0000313" key="3">
    <source>
        <dbReference type="Proteomes" id="UP000250043"/>
    </source>
</evidence>
<accession>A0A8E2AMC7</accession>
<evidence type="ECO:0000313" key="2">
    <source>
        <dbReference type="EMBL" id="OCH87301.1"/>
    </source>
</evidence>
<dbReference type="Proteomes" id="UP000250043">
    <property type="component" value="Unassembled WGS sequence"/>
</dbReference>
<evidence type="ECO:0000256" key="1">
    <source>
        <dbReference type="SAM" id="SignalP"/>
    </source>
</evidence>
<dbReference type="EMBL" id="KV722490">
    <property type="protein sequence ID" value="OCH87301.1"/>
    <property type="molecule type" value="Genomic_DNA"/>
</dbReference>
<sequence length="531" mass="60083">MHRCLQTLEILYLVLQCLGDEDDAIARATLAAVARTCRDFSEPALNILWERQDTIVNLIRCIPSDAWRMERQVKASTDRSKLLITRPLSPKDFARLIHYSRRIKHLTLTDKHYPTGAKTTIVVPKETFITLSIARLSTSLLPFLRTLHLECATIIWEFAHVFLARPLQKLTIRPPSVTMLPIIQERLASFLAYVAHLSPDMKTLKISLGCHGVQPMNLPEIILNVRGLQELFLEWPIPVEAASAMVQWLAALPHLSRLTIRHIYTPAEELQLLDVGVPWASLIHLILAPVAIDLASSLLPLFSSSHLSSLTVHSRDLPGVEAIEKFCQTLECQCSKPHLKRLILRHYHAEDGASISLKCLKPLLKFSNLQQLQIELPARVELDDSQLKELVRGWPCLQTLWIGNTVRTESYTPKLTFQCFVYLAMHCRSLEVLKLPLDATVTTVDMAEHPEGCLLDCLASFTITDSKIEDSIAVALILSELCPELTRIESHKSEFGEKWEMASKVLAALNKVRKQERERRGGEEAKERRDG</sequence>
<keyword evidence="3" id="KW-1185">Reference proteome</keyword>
<name>A0A8E2AMC7_9APHY</name>
<dbReference type="Gene3D" id="3.80.10.10">
    <property type="entry name" value="Ribonuclease Inhibitor"/>
    <property type="match status" value="1"/>
</dbReference>
<feature type="chain" id="PRO_5034921053" description="F-box domain-containing protein" evidence="1">
    <location>
        <begin position="20"/>
        <end position="531"/>
    </location>
</feature>
<keyword evidence="1" id="KW-0732">Signal</keyword>
<organism evidence="2 3">
    <name type="scientific">Obba rivulosa</name>
    <dbReference type="NCBI Taxonomy" id="1052685"/>
    <lineage>
        <taxon>Eukaryota</taxon>
        <taxon>Fungi</taxon>
        <taxon>Dikarya</taxon>
        <taxon>Basidiomycota</taxon>
        <taxon>Agaricomycotina</taxon>
        <taxon>Agaricomycetes</taxon>
        <taxon>Polyporales</taxon>
        <taxon>Gelatoporiaceae</taxon>
        <taxon>Obba</taxon>
    </lineage>
</organism>
<gene>
    <name evidence="2" type="ORF">OBBRIDRAFT_168403</name>
</gene>
<dbReference type="InterPro" id="IPR032675">
    <property type="entry name" value="LRR_dom_sf"/>
</dbReference>
<proteinExistence type="predicted"/>
<evidence type="ECO:0008006" key="4">
    <source>
        <dbReference type="Google" id="ProtNLM"/>
    </source>
</evidence>
<feature type="signal peptide" evidence="1">
    <location>
        <begin position="1"/>
        <end position="19"/>
    </location>
</feature>
<reference evidence="2 3" key="1">
    <citation type="submission" date="2016-07" db="EMBL/GenBank/DDBJ databases">
        <title>Draft genome of the white-rot fungus Obba rivulosa 3A-2.</title>
        <authorList>
            <consortium name="DOE Joint Genome Institute"/>
            <person name="Miettinen O."/>
            <person name="Riley R."/>
            <person name="Acob R."/>
            <person name="Barry K."/>
            <person name="Cullen D."/>
            <person name="De Vries R."/>
            <person name="Hainaut M."/>
            <person name="Hatakka A."/>
            <person name="Henrissat B."/>
            <person name="Hilden K."/>
            <person name="Kuo R."/>
            <person name="Labutti K."/>
            <person name="Lipzen A."/>
            <person name="Makela M.R."/>
            <person name="Sandor L."/>
            <person name="Spatafora J.W."/>
            <person name="Grigoriev I.V."/>
            <person name="Hibbett D.S."/>
        </authorList>
    </citation>
    <scope>NUCLEOTIDE SEQUENCE [LARGE SCALE GENOMIC DNA]</scope>
    <source>
        <strain evidence="2 3">3A-2</strain>
    </source>
</reference>